<organism evidence="6 7">
    <name type="scientific">Bacillus oleivorans</name>
    <dbReference type="NCBI Taxonomy" id="1448271"/>
    <lineage>
        <taxon>Bacteria</taxon>
        <taxon>Bacillati</taxon>
        <taxon>Bacillota</taxon>
        <taxon>Bacilli</taxon>
        <taxon>Bacillales</taxon>
        <taxon>Bacillaceae</taxon>
        <taxon>Bacillus</taxon>
    </lineage>
</organism>
<dbReference type="InterPro" id="IPR001347">
    <property type="entry name" value="SIS_dom"/>
</dbReference>
<dbReference type="PROSITE" id="PS51071">
    <property type="entry name" value="HTH_RPIR"/>
    <property type="match status" value="1"/>
</dbReference>
<proteinExistence type="predicted"/>
<evidence type="ECO:0000259" key="4">
    <source>
        <dbReference type="PROSITE" id="PS51071"/>
    </source>
</evidence>
<dbReference type="InterPro" id="IPR046348">
    <property type="entry name" value="SIS_dom_sf"/>
</dbReference>
<dbReference type="GO" id="GO:0097367">
    <property type="term" value="F:carbohydrate derivative binding"/>
    <property type="evidence" value="ECO:0007669"/>
    <property type="project" value="InterPro"/>
</dbReference>
<dbReference type="CDD" id="cd05013">
    <property type="entry name" value="SIS_RpiR"/>
    <property type="match status" value="1"/>
</dbReference>
<dbReference type="RefSeq" id="WP_097156942.1">
    <property type="nucleotide sequence ID" value="NZ_JBEPMQ010000003.1"/>
</dbReference>
<keyword evidence="2" id="KW-0238">DNA-binding</keyword>
<protein>
    <submittedName>
        <fullName evidence="6">RpiR family transcriptional regulator</fullName>
    </submittedName>
</protein>
<sequence length="294" mass="32437">MKETKNGQNKTELDSLSVYSLIQSSYGGLSITEKRIADLILNSPEKIIYNTVTLVSEELEIAQSTVTRFCRSIGLRGFQDLKIRLARDLEREDSTNENHEDLSFPQKFAQICSNSVRDASLSLDEYSIKQAADLIASANKIVIFGVGESGPMALLLKIKLMGLGLTVDAQIDSHLQSIAAAHLNENDVAIGISQQGSTRDIVNILESIQNSGVKTICITGHGKSPITEVSDIALVCVNRKLTNIKEVESFKSKTSILYVIELLTIILTMKLNSQSPDFQKNLWKTTESILDKLY</sequence>
<dbReference type="PANTHER" id="PTHR30514:SF9">
    <property type="entry name" value="TRANSCRIPTIONAL REGULATOR"/>
    <property type="match status" value="1"/>
</dbReference>
<dbReference type="GO" id="GO:1901135">
    <property type="term" value="P:carbohydrate derivative metabolic process"/>
    <property type="evidence" value="ECO:0007669"/>
    <property type="project" value="InterPro"/>
</dbReference>
<dbReference type="EMBL" id="OAOP01000001">
    <property type="protein sequence ID" value="SNX67118.1"/>
    <property type="molecule type" value="Genomic_DNA"/>
</dbReference>
<dbReference type="OrthoDB" id="3684496at2"/>
<dbReference type="Pfam" id="PF01380">
    <property type="entry name" value="SIS"/>
    <property type="match status" value="1"/>
</dbReference>
<dbReference type="SUPFAM" id="SSF53697">
    <property type="entry name" value="SIS domain"/>
    <property type="match status" value="1"/>
</dbReference>
<dbReference type="Gene3D" id="1.10.10.10">
    <property type="entry name" value="Winged helix-like DNA-binding domain superfamily/Winged helix DNA-binding domain"/>
    <property type="match status" value="1"/>
</dbReference>
<dbReference type="Pfam" id="PF01418">
    <property type="entry name" value="HTH_6"/>
    <property type="match status" value="1"/>
</dbReference>
<dbReference type="InterPro" id="IPR009057">
    <property type="entry name" value="Homeodomain-like_sf"/>
</dbReference>
<dbReference type="InterPro" id="IPR035472">
    <property type="entry name" value="RpiR-like_SIS"/>
</dbReference>
<dbReference type="InterPro" id="IPR000281">
    <property type="entry name" value="HTH_RpiR"/>
</dbReference>
<keyword evidence="3" id="KW-0804">Transcription</keyword>
<dbReference type="PROSITE" id="PS51464">
    <property type="entry name" value="SIS"/>
    <property type="match status" value="1"/>
</dbReference>
<evidence type="ECO:0000256" key="2">
    <source>
        <dbReference type="ARBA" id="ARBA00023125"/>
    </source>
</evidence>
<evidence type="ECO:0000313" key="7">
    <source>
        <dbReference type="Proteomes" id="UP000219546"/>
    </source>
</evidence>
<dbReference type="InterPro" id="IPR036388">
    <property type="entry name" value="WH-like_DNA-bd_sf"/>
</dbReference>
<evidence type="ECO:0000256" key="1">
    <source>
        <dbReference type="ARBA" id="ARBA00023015"/>
    </source>
</evidence>
<dbReference type="PANTHER" id="PTHR30514">
    <property type="entry name" value="GLUCOKINASE"/>
    <property type="match status" value="1"/>
</dbReference>
<gene>
    <name evidence="6" type="ORF">SAMN05877753_101433</name>
</gene>
<evidence type="ECO:0000313" key="6">
    <source>
        <dbReference type="EMBL" id="SNX67118.1"/>
    </source>
</evidence>
<dbReference type="InterPro" id="IPR047640">
    <property type="entry name" value="RpiR-like"/>
</dbReference>
<keyword evidence="1" id="KW-0805">Transcription regulation</keyword>
<evidence type="ECO:0000256" key="3">
    <source>
        <dbReference type="ARBA" id="ARBA00023163"/>
    </source>
</evidence>
<accession>A0A285CJC5</accession>
<dbReference type="Gene3D" id="3.40.50.10490">
    <property type="entry name" value="Glucose-6-phosphate isomerase like protein, domain 1"/>
    <property type="match status" value="1"/>
</dbReference>
<feature type="domain" description="SIS" evidence="5">
    <location>
        <begin position="131"/>
        <end position="273"/>
    </location>
</feature>
<reference evidence="6 7" key="1">
    <citation type="submission" date="2017-08" db="EMBL/GenBank/DDBJ databases">
        <authorList>
            <person name="de Groot N.N."/>
        </authorList>
    </citation>
    <scope>NUCLEOTIDE SEQUENCE [LARGE SCALE GENOMIC DNA]</scope>
    <source>
        <strain evidence="6 7">JC228</strain>
    </source>
</reference>
<evidence type="ECO:0000259" key="5">
    <source>
        <dbReference type="PROSITE" id="PS51464"/>
    </source>
</evidence>
<dbReference type="GO" id="GO:0003700">
    <property type="term" value="F:DNA-binding transcription factor activity"/>
    <property type="evidence" value="ECO:0007669"/>
    <property type="project" value="InterPro"/>
</dbReference>
<name>A0A285CJC5_9BACI</name>
<dbReference type="AlphaFoldDB" id="A0A285CJC5"/>
<dbReference type="GO" id="GO:0003677">
    <property type="term" value="F:DNA binding"/>
    <property type="evidence" value="ECO:0007669"/>
    <property type="project" value="UniProtKB-KW"/>
</dbReference>
<feature type="domain" description="HTH rpiR-type" evidence="4">
    <location>
        <begin position="16"/>
        <end position="92"/>
    </location>
</feature>
<dbReference type="SUPFAM" id="SSF46689">
    <property type="entry name" value="Homeodomain-like"/>
    <property type="match status" value="1"/>
</dbReference>
<dbReference type="Proteomes" id="UP000219546">
    <property type="component" value="Unassembled WGS sequence"/>
</dbReference>
<keyword evidence="7" id="KW-1185">Reference proteome</keyword>